<evidence type="ECO:0000313" key="9">
    <source>
        <dbReference type="Proteomes" id="UP000029518"/>
    </source>
</evidence>
<dbReference type="GO" id="GO:0005737">
    <property type="term" value="C:cytoplasm"/>
    <property type="evidence" value="ECO:0007669"/>
    <property type="project" value="UniProtKB-SubCell"/>
</dbReference>
<evidence type="ECO:0000256" key="4">
    <source>
        <dbReference type="ARBA" id="ARBA00022679"/>
    </source>
</evidence>
<dbReference type="InterPro" id="IPR011055">
    <property type="entry name" value="Dup_hybrid_motif"/>
</dbReference>
<dbReference type="GO" id="GO:0016301">
    <property type="term" value="F:kinase activity"/>
    <property type="evidence" value="ECO:0007669"/>
    <property type="project" value="UniProtKB-KW"/>
</dbReference>
<reference evidence="8" key="1">
    <citation type="submission" date="2014-08" db="EMBL/GenBank/DDBJ databases">
        <title>Comparative genomics of the Paenibacillus odorifer group.</title>
        <authorList>
            <person name="den Bakker H.C."/>
            <person name="Tsai Y.-C.Y.-C."/>
            <person name="Martin N."/>
            <person name="Korlach J."/>
            <person name="Wiedmann M."/>
        </authorList>
    </citation>
    <scope>NUCLEOTIDE SEQUENCE [LARGE SCALE GENOMIC DNA]</scope>
    <source>
        <strain evidence="8">DSM 13188</strain>
    </source>
</reference>
<feature type="domain" description="PTS EIIA type-1" evidence="7">
    <location>
        <begin position="60"/>
        <end position="164"/>
    </location>
</feature>
<evidence type="ECO:0000256" key="5">
    <source>
        <dbReference type="ARBA" id="ARBA00022683"/>
    </source>
</evidence>
<evidence type="ECO:0000313" key="8">
    <source>
        <dbReference type="EMBL" id="AIQ60842.1"/>
    </source>
</evidence>
<dbReference type="PANTHER" id="PTHR45008:SF1">
    <property type="entry name" value="PTS SYSTEM GLUCOSE-SPECIFIC EIIA COMPONENT"/>
    <property type="match status" value="1"/>
</dbReference>
<sequence>MNEHNSSLDKTGKKKGLFNKLMDRISGLPQEEQAESIASVDTIIGSPLKGQVLPLSAVKDEAFSSEALGKGVAILPTEGKVYAPVDGIMTNIFPSGHALGITSKSGVEVLIHVGQDTVKLKGQHFRPIAKQGQTVKKGDLLLEFDLEAIIAAGFDITTPVIISNTAEFAGVHETDKRIVDYNEQLLLVAI</sequence>
<comment type="subcellular location">
    <subcellularLocation>
        <location evidence="1">Cytoplasm</location>
    </subcellularLocation>
</comment>
<proteinExistence type="predicted"/>
<name>A0A089LJ03_PAEBO</name>
<gene>
    <name evidence="8" type="ORF">PBOR_30865</name>
</gene>
<dbReference type="GO" id="GO:0009401">
    <property type="term" value="P:phosphoenolpyruvate-dependent sugar phosphotransferase system"/>
    <property type="evidence" value="ECO:0007669"/>
    <property type="project" value="UniProtKB-KW"/>
</dbReference>
<dbReference type="SUPFAM" id="SSF51261">
    <property type="entry name" value="Duplicated hybrid motif"/>
    <property type="match status" value="1"/>
</dbReference>
<dbReference type="Gene3D" id="2.70.70.10">
    <property type="entry name" value="Glucose Permease (Domain IIA)"/>
    <property type="match status" value="1"/>
</dbReference>
<dbReference type="EMBL" id="CP009285">
    <property type="protein sequence ID" value="AIQ60842.1"/>
    <property type="molecule type" value="Genomic_DNA"/>
</dbReference>
<keyword evidence="5" id="KW-0598">Phosphotransferase system</keyword>
<evidence type="ECO:0000256" key="6">
    <source>
        <dbReference type="ARBA" id="ARBA00022777"/>
    </source>
</evidence>
<dbReference type="FunFam" id="2.70.70.10:FF:000001">
    <property type="entry name" value="PTS system glucose-specific IIA component"/>
    <property type="match status" value="1"/>
</dbReference>
<dbReference type="InterPro" id="IPR001127">
    <property type="entry name" value="PTS_EIIA_1_perm"/>
</dbReference>
<keyword evidence="2" id="KW-0813">Transport</keyword>
<dbReference type="KEGG" id="pbd:PBOR_30865"/>
<dbReference type="RefSeq" id="WP_042217470.1">
    <property type="nucleotide sequence ID" value="NZ_CP009285.1"/>
</dbReference>
<evidence type="ECO:0000256" key="2">
    <source>
        <dbReference type="ARBA" id="ARBA00022448"/>
    </source>
</evidence>
<dbReference type="InterPro" id="IPR050890">
    <property type="entry name" value="PTS_EIIA_component"/>
</dbReference>
<dbReference type="PANTHER" id="PTHR45008">
    <property type="entry name" value="PTS SYSTEM GLUCOSE-SPECIFIC EIIA COMPONENT"/>
    <property type="match status" value="1"/>
</dbReference>
<keyword evidence="3" id="KW-0762">Sugar transport</keyword>
<dbReference type="Pfam" id="PF00358">
    <property type="entry name" value="PTS_EIIA_1"/>
    <property type="match status" value="1"/>
</dbReference>
<keyword evidence="6" id="KW-0418">Kinase</keyword>
<dbReference type="Proteomes" id="UP000029518">
    <property type="component" value="Chromosome"/>
</dbReference>
<organism evidence="8 9">
    <name type="scientific">Paenibacillus borealis</name>
    <dbReference type="NCBI Taxonomy" id="160799"/>
    <lineage>
        <taxon>Bacteria</taxon>
        <taxon>Bacillati</taxon>
        <taxon>Bacillota</taxon>
        <taxon>Bacilli</taxon>
        <taxon>Bacillales</taxon>
        <taxon>Paenibacillaceae</taxon>
        <taxon>Paenibacillus</taxon>
    </lineage>
</organism>
<dbReference type="NCBIfam" id="TIGR00830">
    <property type="entry name" value="PTBA"/>
    <property type="match status" value="1"/>
</dbReference>
<protein>
    <recommendedName>
        <fullName evidence="7">PTS EIIA type-1 domain-containing protein</fullName>
    </recommendedName>
</protein>
<dbReference type="PROSITE" id="PS51093">
    <property type="entry name" value="PTS_EIIA_TYPE_1"/>
    <property type="match status" value="1"/>
</dbReference>
<evidence type="ECO:0000256" key="3">
    <source>
        <dbReference type="ARBA" id="ARBA00022597"/>
    </source>
</evidence>
<dbReference type="HOGENOM" id="CLU_012312_5_1_9"/>
<dbReference type="AlphaFoldDB" id="A0A089LJ03"/>
<evidence type="ECO:0000259" key="7">
    <source>
        <dbReference type="PROSITE" id="PS51093"/>
    </source>
</evidence>
<keyword evidence="4" id="KW-0808">Transferase</keyword>
<accession>A0A089LJ03</accession>
<keyword evidence="9" id="KW-1185">Reference proteome</keyword>
<evidence type="ECO:0000256" key="1">
    <source>
        <dbReference type="ARBA" id="ARBA00004496"/>
    </source>
</evidence>